<name>A0A6B0UQ08_IXORI</name>
<sequence>MLFNAMFLQVFQLVLDASVLCQEIFIGWFRLDRVLQKCRLRMILAGTRRRRRAGFVPCPQRRAPGPLLRFVLPSRFGAFRSPKPRVVFELGAPSSSAVAYGGRLSRVRNTSPFPRRHGHIPKGRR</sequence>
<protein>
    <submittedName>
        <fullName evidence="2">Putative secreted protein</fullName>
    </submittedName>
</protein>
<accession>A0A6B0UQ08</accession>
<dbReference type="AlphaFoldDB" id="A0A6B0UQ08"/>
<feature type="signal peptide" evidence="1">
    <location>
        <begin position="1"/>
        <end position="21"/>
    </location>
</feature>
<organism evidence="2">
    <name type="scientific">Ixodes ricinus</name>
    <name type="common">Common tick</name>
    <name type="synonym">Acarus ricinus</name>
    <dbReference type="NCBI Taxonomy" id="34613"/>
    <lineage>
        <taxon>Eukaryota</taxon>
        <taxon>Metazoa</taxon>
        <taxon>Ecdysozoa</taxon>
        <taxon>Arthropoda</taxon>
        <taxon>Chelicerata</taxon>
        <taxon>Arachnida</taxon>
        <taxon>Acari</taxon>
        <taxon>Parasitiformes</taxon>
        <taxon>Ixodida</taxon>
        <taxon>Ixodoidea</taxon>
        <taxon>Ixodidae</taxon>
        <taxon>Ixodinae</taxon>
        <taxon>Ixodes</taxon>
    </lineage>
</organism>
<proteinExistence type="predicted"/>
<reference evidence="2" key="1">
    <citation type="submission" date="2019-12" db="EMBL/GenBank/DDBJ databases">
        <title>An insight into the sialome of adult female Ixodes ricinus ticks feeding for 6 days.</title>
        <authorList>
            <person name="Perner J."/>
            <person name="Ribeiro J.M.C."/>
        </authorList>
    </citation>
    <scope>NUCLEOTIDE SEQUENCE</scope>
    <source>
        <strain evidence="2">Semi-engorged</strain>
        <tissue evidence="2">Salivary glands</tissue>
    </source>
</reference>
<dbReference type="EMBL" id="GIFC01009699">
    <property type="protein sequence ID" value="MXU91782.1"/>
    <property type="molecule type" value="Transcribed_RNA"/>
</dbReference>
<keyword evidence="1" id="KW-0732">Signal</keyword>
<feature type="chain" id="PRO_5025356835" evidence="1">
    <location>
        <begin position="22"/>
        <end position="125"/>
    </location>
</feature>
<evidence type="ECO:0000313" key="2">
    <source>
        <dbReference type="EMBL" id="MXU91782.1"/>
    </source>
</evidence>
<evidence type="ECO:0000256" key="1">
    <source>
        <dbReference type="SAM" id="SignalP"/>
    </source>
</evidence>